<evidence type="ECO:0000313" key="1">
    <source>
        <dbReference type="EMBL" id="SAM77079.1"/>
    </source>
</evidence>
<dbReference type="OrthoDB" id="3344688at2759"/>
<gene>
    <name evidence="1" type="ORF">UBRO_21057</name>
</gene>
<dbReference type="AlphaFoldDB" id="A0A1K0FZH9"/>
<organism evidence="1 2">
    <name type="scientific">Ustilago bromivora</name>
    <dbReference type="NCBI Taxonomy" id="307758"/>
    <lineage>
        <taxon>Eukaryota</taxon>
        <taxon>Fungi</taxon>
        <taxon>Dikarya</taxon>
        <taxon>Basidiomycota</taxon>
        <taxon>Ustilaginomycotina</taxon>
        <taxon>Ustilaginomycetes</taxon>
        <taxon>Ustilaginales</taxon>
        <taxon>Ustilaginaceae</taxon>
        <taxon>Ustilago</taxon>
    </lineage>
</organism>
<dbReference type="EMBL" id="LT558119">
    <property type="protein sequence ID" value="SAM77079.1"/>
    <property type="molecule type" value="Genomic_DNA"/>
</dbReference>
<protein>
    <recommendedName>
        <fullName evidence="3">Reverse transcriptase Ty1/copia-type domain-containing protein</fullName>
    </recommendedName>
</protein>
<sequence>MSILKGDSHNQVEKTKKEIMDKWGTQDNSPVTEFLGIKITRERAQRKILLDMTAYVKGMVNKWLDKMTEKSWILMQHIATITESSKCMPVHVKKYQELVGQLLWVSNTVQPNISFATGTLARYMSSLTDGAWNPALHMVKFLNQISVVTRLEPEIYCKG</sequence>
<accession>A0A1K0FZH9</accession>
<dbReference type="Proteomes" id="UP000179920">
    <property type="component" value="Chromosome III"/>
</dbReference>
<evidence type="ECO:0008006" key="3">
    <source>
        <dbReference type="Google" id="ProtNLM"/>
    </source>
</evidence>
<proteinExistence type="predicted"/>
<reference evidence="2" key="1">
    <citation type="submission" date="2016-04" db="EMBL/GenBank/DDBJ databases">
        <authorList>
            <person name="Guldener U."/>
            <person name="Guldener U."/>
        </authorList>
    </citation>
    <scope>NUCLEOTIDE SEQUENCE [LARGE SCALE GENOMIC DNA]</scope>
    <source>
        <strain evidence="2">UB2112</strain>
    </source>
</reference>
<name>A0A1K0FZH9_9BASI</name>
<evidence type="ECO:0000313" key="2">
    <source>
        <dbReference type="Proteomes" id="UP000179920"/>
    </source>
</evidence>